<comment type="caution">
    <text evidence="3">The sequence shown here is derived from an EMBL/GenBank/DDBJ whole genome shotgun (WGS) entry which is preliminary data.</text>
</comment>
<accession>A0A926VB64</accession>
<dbReference type="EMBL" id="JACJPW010000007">
    <property type="protein sequence ID" value="MBD2180315.1"/>
    <property type="molecule type" value="Genomic_DNA"/>
</dbReference>
<keyword evidence="2" id="KW-1133">Transmembrane helix</keyword>
<feature type="coiled-coil region" evidence="1">
    <location>
        <begin position="154"/>
        <end position="210"/>
    </location>
</feature>
<reference evidence="3" key="1">
    <citation type="journal article" date="2015" name="ISME J.">
        <title>Draft Genome Sequence of Streptomyces incarnatus NRRL8089, which Produces the Nucleoside Antibiotic Sinefungin.</title>
        <authorList>
            <person name="Oshima K."/>
            <person name="Hattori M."/>
            <person name="Shimizu H."/>
            <person name="Fukuda K."/>
            <person name="Nemoto M."/>
            <person name="Inagaki K."/>
            <person name="Tamura T."/>
        </authorList>
    </citation>
    <scope>NUCLEOTIDE SEQUENCE</scope>
    <source>
        <strain evidence="3">FACHB-1375</strain>
    </source>
</reference>
<feature type="transmembrane region" description="Helical" evidence="2">
    <location>
        <begin position="107"/>
        <end position="137"/>
    </location>
</feature>
<name>A0A926VB64_9CYAN</name>
<sequence>MDCNEGLRTHIIQEYFDLLEQQNSGTAVSFTSELTRQKEELFLMEEYLSSAIHDRDKRKERLTSPPPPFSFDKFCRYLPLVIDADFKQLFSFFRYLNRQQPPHQQKFVIIVFLSVILPILLFSKMGRLLIGFLAIYYSIITFHRGRNNYEYDCQQKLEKEFQEAEEQVSTIEQEKKRLIAEAEESNKREIDFKLSQIKRLESQIKEWLQEDKERLIKIGLQKLKIARNAEEAEGDQRLESLLDKDEIIFLVGVTDSEVDKSFILQDDEVAKSLDNSLQALLIRQEDFYEQKGLDGKYKYGVYEFVSIFLTENFLAYYKCYWNFVRGAAVDEETCEYLYDSIVSVKTKERSSLNQKDPNQRRNYKQILSITTMDGKTISFQIGHGSKEKIAPNKPMKNYTSKIDEEVGRIRYWLRKRRVDVQTTIGED</sequence>
<keyword evidence="4" id="KW-1185">Reference proteome</keyword>
<organism evidence="3 4">
    <name type="scientific">Aerosakkonema funiforme FACHB-1375</name>
    <dbReference type="NCBI Taxonomy" id="2949571"/>
    <lineage>
        <taxon>Bacteria</taxon>
        <taxon>Bacillati</taxon>
        <taxon>Cyanobacteriota</taxon>
        <taxon>Cyanophyceae</taxon>
        <taxon>Oscillatoriophycideae</taxon>
        <taxon>Aerosakkonematales</taxon>
        <taxon>Aerosakkonemataceae</taxon>
        <taxon>Aerosakkonema</taxon>
    </lineage>
</organism>
<evidence type="ECO:0000256" key="1">
    <source>
        <dbReference type="SAM" id="Coils"/>
    </source>
</evidence>
<evidence type="ECO:0000313" key="4">
    <source>
        <dbReference type="Proteomes" id="UP000641646"/>
    </source>
</evidence>
<evidence type="ECO:0000256" key="2">
    <source>
        <dbReference type="SAM" id="Phobius"/>
    </source>
</evidence>
<keyword evidence="2" id="KW-0812">Transmembrane</keyword>
<keyword evidence="1" id="KW-0175">Coiled coil</keyword>
<gene>
    <name evidence="3" type="ORF">H6G03_04185</name>
</gene>
<dbReference type="RefSeq" id="WP_190462382.1">
    <property type="nucleotide sequence ID" value="NZ_JACJPW010000007.1"/>
</dbReference>
<dbReference type="Proteomes" id="UP000641646">
    <property type="component" value="Unassembled WGS sequence"/>
</dbReference>
<keyword evidence="2" id="KW-0472">Membrane</keyword>
<dbReference type="AlphaFoldDB" id="A0A926VB64"/>
<proteinExistence type="predicted"/>
<reference evidence="3" key="2">
    <citation type="submission" date="2020-08" db="EMBL/GenBank/DDBJ databases">
        <authorList>
            <person name="Chen M."/>
            <person name="Teng W."/>
            <person name="Zhao L."/>
            <person name="Hu C."/>
            <person name="Zhou Y."/>
            <person name="Han B."/>
            <person name="Song L."/>
            <person name="Shu W."/>
        </authorList>
    </citation>
    <scope>NUCLEOTIDE SEQUENCE</scope>
    <source>
        <strain evidence="3">FACHB-1375</strain>
    </source>
</reference>
<evidence type="ECO:0000313" key="3">
    <source>
        <dbReference type="EMBL" id="MBD2180315.1"/>
    </source>
</evidence>
<protein>
    <submittedName>
        <fullName evidence="3">Uncharacterized protein</fullName>
    </submittedName>
</protein>